<dbReference type="PROSITE" id="PS50042">
    <property type="entry name" value="CNMP_BINDING_3"/>
    <property type="match status" value="1"/>
</dbReference>
<evidence type="ECO:0000313" key="3">
    <source>
        <dbReference type="Proteomes" id="UP000774130"/>
    </source>
</evidence>
<dbReference type="RefSeq" id="WP_218327744.1">
    <property type="nucleotide sequence ID" value="NZ_JAHUZB010000017.1"/>
</dbReference>
<dbReference type="PANTHER" id="PTHR24567:SF26">
    <property type="entry name" value="REGULATORY PROTEIN YEIL"/>
    <property type="match status" value="1"/>
</dbReference>
<reference evidence="2 3" key="1">
    <citation type="submission" date="2021-06" db="EMBL/GenBank/DDBJ databases">
        <title>Enterococcus alishanensis sp. nov., a novel lactic acid bacterium isolated from fresh coffee beans.</title>
        <authorList>
            <person name="Chen Y.-S."/>
        </authorList>
    </citation>
    <scope>NUCLEOTIDE SEQUENCE [LARGE SCALE GENOMIC DNA]</scope>
    <source>
        <strain evidence="2 3">ALS3</strain>
    </source>
</reference>
<proteinExistence type="predicted"/>
<accession>A0ABS6TI02</accession>
<dbReference type="InterPro" id="IPR000595">
    <property type="entry name" value="cNMP-bd_dom"/>
</dbReference>
<dbReference type="Pfam" id="PF00027">
    <property type="entry name" value="cNMP_binding"/>
    <property type="match status" value="1"/>
</dbReference>
<sequence length="217" mass="24930">MDIDNLIKRYSTATQLLEYCPYKILREIIIVEFSKGDFFLTRGNIYDHVFYIVNGTVDIFIDNFKDKQIILDSYESGNFIGEHEIFNSQPFSSSVVSTSKIILLKIPRKQFLEWLSLDNHLNNILINSLCNQIYKLSNLVETYSLLTTKEQVCLILSQLSPDNSIISRNSLLKKISSTTRSVDRVLLELKSKQIIMNSNGNIQVNDFDLLEKFGGSI</sequence>
<dbReference type="PANTHER" id="PTHR24567">
    <property type="entry name" value="CRP FAMILY TRANSCRIPTIONAL REGULATORY PROTEIN"/>
    <property type="match status" value="1"/>
</dbReference>
<dbReference type="Proteomes" id="UP000774130">
    <property type="component" value="Unassembled WGS sequence"/>
</dbReference>
<keyword evidence="3" id="KW-1185">Reference proteome</keyword>
<dbReference type="EMBL" id="JAHUZB010000017">
    <property type="protein sequence ID" value="MBV7392531.1"/>
    <property type="molecule type" value="Genomic_DNA"/>
</dbReference>
<evidence type="ECO:0000313" key="2">
    <source>
        <dbReference type="EMBL" id="MBV7392531.1"/>
    </source>
</evidence>
<dbReference type="CDD" id="cd00038">
    <property type="entry name" value="CAP_ED"/>
    <property type="match status" value="1"/>
</dbReference>
<dbReference type="InterPro" id="IPR050397">
    <property type="entry name" value="Env_Response_Regulators"/>
</dbReference>
<name>A0ABS6TI02_9ENTE</name>
<comment type="caution">
    <text evidence="2">The sequence shown here is derived from an EMBL/GenBank/DDBJ whole genome shotgun (WGS) entry which is preliminary data.</text>
</comment>
<feature type="domain" description="Cyclic nucleotide-binding" evidence="1">
    <location>
        <begin position="23"/>
        <end position="115"/>
    </location>
</feature>
<organism evidence="2 3">
    <name type="scientific">Enterococcus alishanensis</name>
    <dbReference type="NCBI Taxonomy" id="1303817"/>
    <lineage>
        <taxon>Bacteria</taxon>
        <taxon>Bacillati</taxon>
        <taxon>Bacillota</taxon>
        <taxon>Bacilli</taxon>
        <taxon>Lactobacillales</taxon>
        <taxon>Enterococcaceae</taxon>
        <taxon>Enterococcus</taxon>
    </lineage>
</organism>
<protein>
    <submittedName>
        <fullName evidence="2">Crp/Fnr family transcriptional regulator</fullName>
    </submittedName>
</protein>
<gene>
    <name evidence="2" type="ORF">KUA55_17940</name>
</gene>
<evidence type="ECO:0000259" key="1">
    <source>
        <dbReference type="PROSITE" id="PS50042"/>
    </source>
</evidence>